<sequence>MRHPARSPRLTVTSSGRVQRHGSDFRVGGANAFQLITNDYPSPRLMAPEEIDALLARCQALDVGVLRAHTLAASVGSPHTLVTGVSGTGPHPTIGYDPEVWATIDYAVTQAGKLGIYLVAPFVDELGYYHGGKRHWVNFRRPGSVSMDSNVKAANSPTQRAAENAFYQDQQIVWDFEQFIRDWLNHVNSRTGIAFKDDPTLSVVQVGNELWTAAQDARGWVADKAAVIKSVAPDTLVMDSGADGLQVEDMAWASPHVDILETHVYSSFGAGDVRRMADFAKTHGKAFAVGEYAWSTAGAPDVEAAVRRSRNVFTSALWSLQNDADLHNQGAPYGSDDVAFYVPGKDDVQRAAVARVTRHHRKLARGA</sequence>
<evidence type="ECO:0000256" key="5">
    <source>
        <dbReference type="ARBA" id="ARBA00022729"/>
    </source>
</evidence>
<keyword evidence="4" id="KW-0964">Secreted</keyword>
<keyword evidence="11" id="KW-1185">Reference proteome</keyword>
<name>A0A6G6WDD9_9ACTN</name>
<dbReference type="InterPro" id="IPR045053">
    <property type="entry name" value="MAN-like"/>
</dbReference>
<dbReference type="SUPFAM" id="SSF51445">
    <property type="entry name" value="(Trans)glycosidases"/>
    <property type="match status" value="1"/>
</dbReference>
<evidence type="ECO:0000256" key="4">
    <source>
        <dbReference type="ARBA" id="ARBA00022525"/>
    </source>
</evidence>
<dbReference type="InterPro" id="IPR001547">
    <property type="entry name" value="Glyco_hydro_5"/>
</dbReference>
<keyword evidence="5" id="KW-0732">Signal</keyword>
<dbReference type="PANTHER" id="PTHR31451">
    <property type="match status" value="1"/>
</dbReference>
<dbReference type="InterPro" id="IPR017853">
    <property type="entry name" value="GH"/>
</dbReference>
<dbReference type="Proteomes" id="UP000502996">
    <property type="component" value="Chromosome"/>
</dbReference>
<comment type="subcellular location">
    <subcellularLocation>
        <location evidence="2">Secreted</location>
    </subcellularLocation>
</comment>
<comment type="catalytic activity">
    <reaction evidence="1">
        <text>Random hydrolysis of (1-&gt;4)-beta-D-mannosidic linkages in mannans, galactomannans and glucomannans.</text>
        <dbReference type="EC" id="3.2.1.78"/>
    </reaction>
</comment>
<keyword evidence="7" id="KW-0326">Glycosidase</keyword>
<reference evidence="10 11" key="1">
    <citation type="submission" date="2020-02" db="EMBL/GenBank/DDBJ databases">
        <title>Full genome sequence of Nocardioides sp. R-3366.</title>
        <authorList>
            <person name="Im W.-T."/>
        </authorList>
    </citation>
    <scope>NUCLEOTIDE SEQUENCE [LARGE SCALE GENOMIC DNA]</scope>
    <source>
        <strain evidence="10 11">R-3366</strain>
    </source>
</reference>
<evidence type="ECO:0000313" key="11">
    <source>
        <dbReference type="Proteomes" id="UP000502996"/>
    </source>
</evidence>
<keyword evidence="6" id="KW-0378">Hydrolase</keyword>
<dbReference type="AlphaFoldDB" id="A0A6G6WDD9"/>
<dbReference type="EMBL" id="CP049257">
    <property type="protein sequence ID" value="QIG43361.1"/>
    <property type="molecule type" value="Genomic_DNA"/>
</dbReference>
<evidence type="ECO:0000256" key="1">
    <source>
        <dbReference type="ARBA" id="ARBA00001678"/>
    </source>
</evidence>
<dbReference type="GO" id="GO:0005576">
    <property type="term" value="C:extracellular region"/>
    <property type="evidence" value="ECO:0007669"/>
    <property type="project" value="UniProtKB-SubCell"/>
</dbReference>
<proteinExistence type="predicted"/>
<evidence type="ECO:0000313" key="10">
    <source>
        <dbReference type="EMBL" id="QIG43361.1"/>
    </source>
</evidence>
<accession>A0A6G6WDD9</accession>
<evidence type="ECO:0000256" key="2">
    <source>
        <dbReference type="ARBA" id="ARBA00004613"/>
    </source>
</evidence>
<organism evidence="10 11">
    <name type="scientific">Nocardioides anomalus</name>
    <dbReference type="NCBI Taxonomy" id="2712223"/>
    <lineage>
        <taxon>Bacteria</taxon>
        <taxon>Bacillati</taxon>
        <taxon>Actinomycetota</taxon>
        <taxon>Actinomycetes</taxon>
        <taxon>Propionibacteriales</taxon>
        <taxon>Nocardioidaceae</taxon>
        <taxon>Nocardioides</taxon>
    </lineage>
</organism>
<evidence type="ECO:0000259" key="9">
    <source>
        <dbReference type="Pfam" id="PF26410"/>
    </source>
</evidence>
<dbReference type="EC" id="3.2.1.78" evidence="3"/>
<dbReference type="GO" id="GO:0016985">
    <property type="term" value="F:mannan endo-1,4-beta-mannosidase activity"/>
    <property type="evidence" value="ECO:0007669"/>
    <property type="project" value="TreeGrafter"/>
</dbReference>
<evidence type="ECO:0000256" key="8">
    <source>
        <dbReference type="SAM" id="MobiDB-lite"/>
    </source>
</evidence>
<dbReference type="PANTHER" id="PTHR31451:SF39">
    <property type="entry name" value="MANNAN ENDO-1,4-BETA-MANNOSIDASE 1"/>
    <property type="match status" value="1"/>
</dbReference>
<dbReference type="RefSeq" id="WP_165232737.1">
    <property type="nucleotide sequence ID" value="NZ_CP049257.1"/>
</dbReference>
<dbReference type="KEGG" id="nano:G5V58_11820"/>
<feature type="region of interest" description="Disordered" evidence="8">
    <location>
        <begin position="1"/>
        <end position="22"/>
    </location>
</feature>
<protein>
    <recommendedName>
        <fullName evidence="3">mannan endo-1,4-beta-mannosidase</fullName>
        <ecNumber evidence="3">3.2.1.78</ecNumber>
    </recommendedName>
</protein>
<evidence type="ECO:0000256" key="7">
    <source>
        <dbReference type="ARBA" id="ARBA00023295"/>
    </source>
</evidence>
<dbReference type="Gene3D" id="3.20.20.80">
    <property type="entry name" value="Glycosidases"/>
    <property type="match status" value="1"/>
</dbReference>
<feature type="domain" description="Glycoside hydrolase family 5" evidence="9">
    <location>
        <begin position="62"/>
        <end position="265"/>
    </location>
</feature>
<evidence type="ECO:0000256" key="3">
    <source>
        <dbReference type="ARBA" id="ARBA00012706"/>
    </source>
</evidence>
<evidence type="ECO:0000256" key="6">
    <source>
        <dbReference type="ARBA" id="ARBA00022801"/>
    </source>
</evidence>
<gene>
    <name evidence="10" type="ORF">G5V58_11820</name>
</gene>
<dbReference type="Pfam" id="PF26410">
    <property type="entry name" value="GH5_mannosidase"/>
    <property type="match status" value="1"/>
</dbReference>